<dbReference type="KEGG" id="pll:I858_003220"/>
<dbReference type="OrthoDB" id="9806249at2"/>
<evidence type="ECO:0000313" key="5">
    <source>
        <dbReference type="Proteomes" id="UP000053354"/>
    </source>
</evidence>
<dbReference type="RefSeq" id="WP_049695065.1">
    <property type="nucleotide sequence ID" value="NZ_CP016540.2"/>
</dbReference>
<dbReference type="CDD" id="cd00093">
    <property type="entry name" value="HTH_XRE"/>
    <property type="match status" value="1"/>
</dbReference>
<evidence type="ECO:0000256" key="1">
    <source>
        <dbReference type="ARBA" id="ARBA00022679"/>
    </source>
</evidence>
<dbReference type="InterPro" id="IPR029056">
    <property type="entry name" value="Ribokinase-like"/>
</dbReference>
<keyword evidence="2 4" id="KW-0418">Kinase</keyword>
<dbReference type="InterPro" id="IPR002173">
    <property type="entry name" value="Carboh/pur_kinase_PfkB_CS"/>
</dbReference>
<dbReference type="GO" id="GO:0016798">
    <property type="term" value="F:hydrolase activity, acting on glycosyl bonds"/>
    <property type="evidence" value="ECO:0007669"/>
    <property type="project" value="TreeGrafter"/>
</dbReference>
<evidence type="ECO:0000313" key="4">
    <source>
        <dbReference type="EMBL" id="ANU26045.1"/>
    </source>
</evidence>
<evidence type="ECO:0000259" key="3">
    <source>
        <dbReference type="Pfam" id="PF00294"/>
    </source>
</evidence>
<accession>A0A1B1RYM2</accession>
<dbReference type="GO" id="GO:0004730">
    <property type="term" value="F:pseudouridylate synthase activity"/>
    <property type="evidence" value="ECO:0007669"/>
    <property type="project" value="TreeGrafter"/>
</dbReference>
<dbReference type="GO" id="GO:0005737">
    <property type="term" value="C:cytoplasm"/>
    <property type="evidence" value="ECO:0007669"/>
    <property type="project" value="TreeGrafter"/>
</dbReference>
<dbReference type="AlphaFoldDB" id="A0A1B1RYM2"/>
<dbReference type="Proteomes" id="UP000053354">
    <property type="component" value="Chromosome"/>
</dbReference>
<gene>
    <name evidence="4" type="ORF">I858_003220</name>
</gene>
<proteinExistence type="predicted"/>
<name>A0A1B1RYM2_9BACL</name>
<reference evidence="4" key="1">
    <citation type="submission" date="2016-10" db="EMBL/GenBank/DDBJ databases">
        <authorList>
            <person name="See-Too W.S."/>
        </authorList>
    </citation>
    <scope>NUCLEOTIDE SEQUENCE</scope>
    <source>
        <strain evidence="4">L10.15</strain>
    </source>
</reference>
<protein>
    <submittedName>
        <fullName evidence="4">Carbohydrate kinase</fullName>
    </submittedName>
</protein>
<dbReference type="Pfam" id="PF13412">
    <property type="entry name" value="HTH_24"/>
    <property type="match status" value="1"/>
</dbReference>
<dbReference type="InterPro" id="IPR011611">
    <property type="entry name" value="PfkB_dom"/>
</dbReference>
<dbReference type="EMBL" id="CP016540">
    <property type="protein sequence ID" value="ANU26045.1"/>
    <property type="molecule type" value="Genomic_DNA"/>
</dbReference>
<dbReference type="SUPFAM" id="SSF46785">
    <property type="entry name" value="Winged helix' DNA-binding domain"/>
    <property type="match status" value="1"/>
</dbReference>
<dbReference type="Gene3D" id="3.40.1190.20">
    <property type="match status" value="1"/>
</dbReference>
<dbReference type="InterPro" id="IPR036388">
    <property type="entry name" value="WH-like_DNA-bd_sf"/>
</dbReference>
<dbReference type="PANTHER" id="PTHR42909:SF4">
    <property type="entry name" value="CARBOHYDRATE KINASE, PFKB FAMILY"/>
    <property type="match status" value="1"/>
</dbReference>
<dbReference type="Gene3D" id="1.10.10.10">
    <property type="entry name" value="Winged helix-like DNA-binding domain superfamily/Winged helix DNA-binding domain"/>
    <property type="match status" value="1"/>
</dbReference>
<organism evidence="4 5">
    <name type="scientific">Planococcus versutus</name>
    <dbReference type="NCBI Taxonomy" id="1302659"/>
    <lineage>
        <taxon>Bacteria</taxon>
        <taxon>Bacillati</taxon>
        <taxon>Bacillota</taxon>
        <taxon>Bacilli</taxon>
        <taxon>Bacillales</taxon>
        <taxon>Caryophanaceae</taxon>
        <taxon>Planococcus</taxon>
    </lineage>
</organism>
<sequence>MNPKEVEVLELIRQNPYLSQQEMAERLDMSRPSLANFISNLMKQGKILGRAYVLPEEKTIICIGGANVDRKFLMEHTAQMGTSNPASVSGSVGGVARNVAENLGRLGHSVKLLSIVGNDSEWGLIKSASSSYMSTELTKVVEGSSTGTYTAILEPNGEMLLAMADMKIYDALTATYVAKNDSALLSAAFLVIDLNCPAETVEYVRQLALANEIPLAVIPVSAPKMNRLREDLTGISWLILNQDEASKYLQLDIASTEDCYQAVEQFLNRGARTVVITGGKTGAVAGDSTGIYHYKSIQVDHVIDVTGAGDAFSSAIVHSVLDNRELKATIRSGMVNAAKTLESNLTVRHELTAVQLQKELEELQ</sequence>
<dbReference type="InterPro" id="IPR001387">
    <property type="entry name" value="Cro/C1-type_HTH"/>
</dbReference>
<evidence type="ECO:0000256" key="2">
    <source>
        <dbReference type="ARBA" id="ARBA00022777"/>
    </source>
</evidence>
<keyword evidence="1" id="KW-0808">Transferase</keyword>
<dbReference type="Pfam" id="PF00294">
    <property type="entry name" value="PfkB"/>
    <property type="match status" value="1"/>
</dbReference>
<dbReference type="SUPFAM" id="SSF53613">
    <property type="entry name" value="Ribokinase-like"/>
    <property type="match status" value="1"/>
</dbReference>
<dbReference type="CDD" id="cd01941">
    <property type="entry name" value="YeiC_kinase_like"/>
    <property type="match status" value="1"/>
</dbReference>
<feature type="domain" description="Carbohydrate kinase PfkB" evidence="3">
    <location>
        <begin position="59"/>
        <end position="343"/>
    </location>
</feature>
<dbReference type="InterPro" id="IPR036390">
    <property type="entry name" value="WH_DNA-bd_sf"/>
</dbReference>
<dbReference type="GO" id="GO:0016301">
    <property type="term" value="F:kinase activity"/>
    <property type="evidence" value="ECO:0007669"/>
    <property type="project" value="UniProtKB-KW"/>
</dbReference>
<dbReference type="STRING" id="1302659.I858_003220"/>
<dbReference type="PANTHER" id="PTHR42909">
    <property type="entry name" value="ZGC:136858"/>
    <property type="match status" value="1"/>
</dbReference>
<dbReference type="PROSITE" id="PS00583">
    <property type="entry name" value="PFKB_KINASES_1"/>
    <property type="match status" value="1"/>
</dbReference>
<keyword evidence="5" id="KW-1185">Reference proteome</keyword>
<dbReference type="PROSITE" id="PS00584">
    <property type="entry name" value="PFKB_KINASES_2"/>
    <property type="match status" value="1"/>
</dbReference>